<sequence>MTSTHPICCGPLDATSPFPQALPGLVMRSCAFDPALLAADAFVQHGIPAPASIQRSVAKRQAEYFAGRLCARDALLALTGRADVPALGDDRAPLWPEGVSGSISHSHGLAAALVADQRQWRGLGLDLEEPLATPRALKLAAEILTPAELRRLAAFTPEQQAARITLTFSIKESLFKALYPLVGTRFYFQDAELLEADDDGRARLRLLIDLSAEWRAGRELDGWHCLFRERLLSLVAVEA</sequence>
<name>A0AAD1C3G2_METFU</name>
<feature type="binding site" evidence="12">
    <location>
        <position position="126"/>
    </location>
    <ligand>
        <name>CoA</name>
        <dbReference type="ChEBI" id="CHEBI:57287"/>
    </ligand>
</feature>
<evidence type="ECO:0000259" key="14">
    <source>
        <dbReference type="Pfam" id="PF01648"/>
    </source>
</evidence>
<feature type="binding site" evidence="12">
    <location>
        <position position="176"/>
    </location>
    <ligand>
        <name>CoA</name>
        <dbReference type="ChEBI" id="CHEBI:57287"/>
    </ligand>
</feature>
<evidence type="ECO:0000256" key="3">
    <source>
        <dbReference type="ARBA" id="ARBA00008342"/>
    </source>
</evidence>
<feature type="binding site" evidence="13">
    <location>
        <position position="128"/>
    </location>
    <ligand>
        <name>Mg(2+)</name>
        <dbReference type="ChEBI" id="CHEBI:18420"/>
    </ligand>
</feature>
<keyword evidence="7" id="KW-0259">Enterobactin biosynthesis</keyword>
<protein>
    <recommendedName>
        <fullName evidence="5">Enterobactin synthase component D</fullName>
    </recommendedName>
    <alternativeName>
        <fullName evidence="8">4'-phosphopantetheinyl transferase EntD</fullName>
    </alternativeName>
    <alternativeName>
        <fullName evidence="9">Enterochelin synthase D</fullName>
    </alternativeName>
</protein>
<feature type="binding site" evidence="12">
    <location>
        <position position="68"/>
    </location>
    <ligand>
        <name>CoA</name>
        <dbReference type="ChEBI" id="CHEBI:57287"/>
    </ligand>
</feature>
<comment type="similarity">
    <text evidence="3">Belongs to the P-Pant transferase superfamily. EntD family.</text>
</comment>
<comment type="cofactor">
    <cofactor evidence="13">
        <name>Mg(2+)</name>
        <dbReference type="ChEBI" id="CHEBI:18420"/>
    </cofactor>
</comment>
<evidence type="ECO:0000256" key="13">
    <source>
        <dbReference type="PIRSR" id="PIRSR603542-2"/>
    </source>
</evidence>
<evidence type="ECO:0000256" key="7">
    <source>
        <dbReference type="ARBA" id="ARBA00023191"/>
    </source>
</evidence>
<dbReference type="PANTHER" id="PTHR38096:SF1">
    <property type="entry name" value="ENTEROBACTIN SYNTHASE COMPONENT D"/>
    <property type="match status" value="1"/>
</dbReference>
<dbReference type="PRINTS" id="PR01399">
    <property type="entry name" value="ENTSNTHTASED"/>
</dbReference>
<evidence type="ECO:0000256" key="1">
    <source>
        <dbReference type="ARBA" id="ARBA00003937"/>
    </source>
</evidence>
<dbReference type="Gene3D" id="3.90.470.20">
    <property type="entry name" value="4'-phosphopantetheinyl transferase domain"/>
    <property type="match status" value="1"/>
</dbReference>
<dbReference type="InterPro" id="IPR008278">
    <property type="entry name" value="4-PPantetheinyl_Trfase_dom"/>
</dbReference>
<dbReference type="Pfam" id="PF17837">
    <property type="entry name" value="4PPT_N"/>
    <property type="match status" value="1"/>
</dbReference>
<evidence type="ECO:0000256" key="11">
    <source>
        <dbReference type="ARBA" id="ARBA00049191"/>
    </source>
</evidence>
<feature type="binding site" evidence="12">
    <location>
        <begin position="104"/>
        <end position="105"/>
    </location>
    <ligand>
        <name>CoA</name>
        <dbReference type="ChEBI" id="CHEBI:57287"/>
    </ligand>
</feature>
<evidence type="ECO:0000313" key="17">
    <source>
        <dbReference type="Proteomes" id="UP000218554"/>
    </source>
</evidence>
<keyword evidence="13" id="KW-0479">Metal-binding</keyword>
<evidence type="ECO:0000256" key="2">
    <source>
        <dbReference type="ARBA" id="ARBA00004993"/>
    </source>
</evidence>
<dbReference type="PANTHER" id="PTHR38096">
    <property type="entry name" value="ENTEROBACTIN SYNTHASE COMPONENT D"/>
    <property type="match status" value="1"/>
</dbReference>
<evidence type="ECO:0000256" key="8">
    <source>
        <dbReference type="ARBA" id="ARBA00029894"/>
    </source>
</evidence>
<dbReference type="KEGG" id="pfuw:KF707C_37200"/>
<dbReference type="GO" id="GO:0009366">
    <property type="term" value="C:enterobactin synthetase complex"/>
    <property type="evidence" value="ECO:0007669"/>
    <property type="project" value="InterPro"/>
</dbReference>
<comment type="catalytic activity">
    <reaction evidence="11">
        <text>apo-[peptidyl-carrier protein] + CoA = holo-[peptidyl-carrier protein] + adenosine 3',5'-bisphosphate + H(+)</text>
        <dbReference type="Rhea" id="RHEA:46228"/>
        <dbReference type="Rhea" id="RHEA-COMP:11479"/>
        <dbReference type="Rhea" id="RHEA-COMP:11480"/>
        <dbReference type="ChEBI" id="CHEBI:15378"/>
        <dbReference type="ChEBI" id="CHEBI:29999"/>
        <dbReference type="ChEBI" id="CHEBI:57287"/>
        <dbReference type="ChEBI" id="CHEBI:58343"/>
        <dbReference type="ChEBI" id="CHEBI:64479"/>
    </reaction>
</comment>
<dbReference type="EMBL" id="AP014862">
    <property type="protein sequence ID" value="BAU75408.1"/>
    <property type="molecule type" value="Genomic_DNA"/>
</dbReference>
<evidence type="ECO:0000256" key="4">
    <source>
        <dbReference type="ARBA" id="ARBA00011503"/>
    </source>
</evidence>
<reference evidence="17" key="1">
    <citation type="submission" date="2015-05" db="EMBL/GenBank/DDBJ databases">
        <title>Draft genome sequencing of a biphenyl-degrading bacterium, Pseudomonas balearica KF707 (=NBRC110670).</title>
        <authorList>
            <person name="Kimura N."/>
            <person name="Hirose J."/>
            <person name="Watanabe T."/>
            <person name="Suenaga H."/>
            <person name="Fujihara H."/>
            <person name="Noguchi M."/>
            <person name="Hashimoto M."/>
            <person name="Shimodaira J."/>
            <person name="Tsuchikane K."/>
            <person name="Hosoyama A."/>
            <person name="Yamazoe A."/>
            <person name="Fujita N."/>
            <person name="Furukawa K."/>
        </authorList>
    </citation>
    <scope>NUCLEOTIDE SEQUENCE [LARGE SCALE GENOMIC DNA]</scope>
    <source>
        <strain evidence="17">DSM 10086 / NBRC 110670 / KF707</strain>
    </source>
</reference>
<dbReference type="GO" id="GO:0008897">
    <property type="term" value="F:holo-[acyl-carrier-protein] synthase activity"/>
    <property type="evidence" value="ECO:0007669"/>
    <property type="project" value="InterPro"/>
</dbReference>
<comment type="function">
    <text evidence="1">Involved in the biosynthesis of the siderophore enterobactin (enterochelin), which is a macrocyclic trimeric lactone of N-(2,3-dihydroxybenzoyl)-serine. The serine trilactone serves as a scaffolding for the three catechol functionalities that provide hexadentate coordination for the tightly ligated iron(2+) atoms. Plays an essential role in the assembly of the enterobactin by catalyzing the transfer of the 4'-phosphopantetheine (Ppant) moiety from coenzyme A to the apo-domains of both EntB (ArCP domain) and EntF (PCP domain) to yield their holo-forms which make them competent for the activation of 2,3-dihydroxybenzoate (DHB) and L-serine, respectively.</text>
</comment>
<feature type="domain" description="4'-phosphopantetheinyl transferase" evidence="14">
    <location>
        <begin position="122"/>
        <end position="224"/>
    </location>
</feature>
<organism evidence="16 17">
    <name type="scientific">Metapseudomonas furukawaii</name>
    <name type="common">Pseudomonas furukawaii</name>
    <dbReference type="NCBI Taxonomy" id="1149133"/>
    <lineage>
        <taxon>Bacteria</taxon>
        <taxon>Pseudomonadati</taxon>
        <taxon>Pseudomonadota</taxon>
        <taxon>Gammaproteobacteria</taxon>
        <taxon>Pseudomonadales</taxon>
        <taxon>Pseudomonadaceae</taxon>
        <taxon>Metapseudomonas</taxon>
    </lineage>
</organism>
<dbReference type="AlphaFoldDB" id="A0AAD1C3G2"/>
<dbReference type="RefSeq" id="WP_003454795.1">
    <property type="nucleotide sequence ID" value="NZ_AJMR01000216.1"/>
</dbReference>
<evidence type="ECO:0000256" key="9">
    <source>
        <dbReference type="ARBA" id="ARBA00031996"/>
    </source>
</evidence>
<comment type="catalytic activity">
    <reaction evidence="10">
        <text>apo-[aryl-carrier protein] + CoA = holo-[aryl-carrier protein] + adenosine 3',5'-bisphosphate + H(+)</text>
        <dbReference type="Rhea" id="RHEA:48404"/>
        <dbReference type="Rhea" id="RHEA-COMP:15903"/>
        <dbReference type="Rhea" id="RHEA-COMP:17557"/>
        <dbReference type="ChEBI" id="CHEBI:15378"/>
        <dbReference type="ChEBI" id="CHEBI:29999"/>
        <dbReference type="ChEBI" id="CHEBI:57287"/>
        <dbReference type="ChEBI" id="CHEBI:58343"/>
        <dbReference type="ChEBI" id="CHEBI:64479"/>
    </reaction>
</comment>
<dbReference type="GO" id="GO:0009239">
    <property type="term" value="P:enterobactin biosynthetic process"/>
    <property type="evidence" value="ECO:0007669"/>
    <property type="project" value="UniProtKB-KW"/>
</dbReference>
<comment type="subunit">
    <text evidence="4">EntB, EntD, EntE, and EntF form a multienzyme complex called enterobactin synthase.</text>
</comment>
<accession>A0AAD1C3G2</accession>
<feature type="binding site" evidence="13">
    <location>
        <position position="126"/>
    </location>
    <ligand>
        <name>Mg(2+)</name>
        <dbReference type="ChEBI" id="CHEBI:18420"/>
    </ligand>
</feature>
<feature type="binding site" evidence="12">
    <location>
        <position position="60"/>
    </location>
    <ligand>
        <name>CoA</name>
        <dbReference type="ChEBI" id="CHEBI:57287"/>
    </ligand>
</feature>
<keyword evidence="13" id="KW-0460">Magnesium</keyword>
<evidence type="ECO:0000256" key="6">
    <source>
        <dbReference type="ARBA" id="ARBA00022679"/>
    </source>
</evidence>
<dbReference type="InterPro" id="IPR041354">
    <property type="entry name" value="4PPT_N"/>
</dbReference>
<dbReference type="InterPro" id="IPR003542">
    <property type="entry name" value="Enbac_synth_compD-like"/>
</dbReference>
<feature type="binding site" evidence="12">
    <location>
        <position position="172"/>
    </location>
    <ligand>
        <name>CoA</name>
        <dbReference type="ChEBI" id="CHEBI:57287"/>
    </ligand>
</feature>
<evidence type="ECO:0000256" key="5">
    <source>
        <dbReference type="ARBA" id="ARBA00019087"/>
    </source>
</evidence>
<keyword evidence="17" id="KW-1185">Reference proteome</keyword>
<evidence type="ECO:0000259" key="15">
    <source>
        <dbReference type="Pfam" id="PF17837"/>
    </source>
</evidence>
<comment type="pathway">
    <text evidence="2">Siderophore biosynthesis; enterobactin biosynthesis.</text>
</comment>
<gene>
    <name evidence="16" type="ORF">KF707C_37200</name>
</gene>
<dbReference type="InterPro" id="IPR037143">
    <property type="entry name" value="4-PPantetheinyl_Trfase_dom_sf"/>
</dbReference>
<evidence type="ECO:0000256" key="10">
    <source>
        <dbReference type="ARBA" id="ARBA00049176"/>
    </source>
</evidence>
<dbReference type="SUPFAM" id="SSF56214">
    <property type="entry name" value="4'-phosphopantetheinyl transferase"/>
    <property type="match status" value="1"/>
</dbReference>
<dbReference type="GO" id="GO:0005886">
    <property type="term" value="C:plasma membrane"/>
    <property type="evidence" value="ECO:0007669"/>
    <property type="project" value="TreeGrafter"/>
</dbReference>
<dbReference type="Pfam" id="PF01648">
    <property type="entry name" value="ACPS"/>
    <property type="match status" value="1"/>
</dbReference>
<evidence type="ECO:0000313" key="16">
    <source>
        <dbReference type="EMBL" id="BAU75408.1"/>
    </source>
</evidence>
<dbReference type="Proteomes" id="UP000218554">
    <property type="component" value="Chromosome"/>
</dbReference>
<feature type="domain" description="4'-phosphopantetheinyl transferase N-terminal" evidence="15">
    <location>
        <begin position="52"/>
        <end position="115"/>
    </location>
</feature>
<dbReference type="GO" id="GO:0000287">
    <property type="term" value="F:magnesium ion binding"/>
    <property type="evidence" value="ECO:0007669"/>
    <property type="project" value="InterPro"/>
</dbReference>
<reference evidence="16 17" key="2">
    <citation type="journal article" date="2017" name="Int. J. Syst. Evol. Microbiol.">
        <title>Pseudomonas furukawaii sp. nov., a polychlorinated biphenyl-degrading bacterium isolated from biphenyl-contaminated soil in Japan.</title>
        <authorList>
            <person name="Kimura N."/>
            <person name="Watanabe T."/>
            <person name="Suenaga H."/>
            <person name="Fujihara H."/>
            <person name="Futagami T."/>
            <person name="Goto M."/>
            <person name="Hanada S."/>
            <person name="Hirose J."/>
        </authorList>
    </citation>
    <scope>NUCLEOTIDE SEQUENCE [LARGE SCALE GENOMIC DNA]</scope>
    <source>
        <strain evidence="17">DSM 10086 / NBRC 110670 / KF707</strain>
    </source>
</reference>
<proteinExistence type="inferred from homology"/>
<keyword evidence="6 16" id="KW-0808">Transferase</keyword>
<evidence type="ECO:0000256" key="12">
    <source>
        <dbReference type="PIRSR" id="PIRSR603542-1"/>
    </source>
</evidence>